<dbReference type="CDD" id="cd17478">
    <property type="entry name" value="MFS_FsR"/>
    <property type="match status" value="1"/>
</dbReference>
<reference evidence="8 9" key="2">
    <citation type="journal article" date="2012" name="Stand. Genomic Sci.">
        <title>Complete genome sequence of the moderately thermophilic mineral-sulfide-oxidizing firmicute Sulfobacillus acidophilus type strain (NAL(T)).</title>
        <authorList>
            <person name="Anderson I."/>
            <person name="Chertkov O."/>
            <person name="Chen A."/>
            <person name="Saunders E."/>
            <person name="Lapidus A."/>
            <person name="Nolan M."/>
            <person name="Lucas S."/>
            <person name="Hammon N."/>
            <person name="Deshpande S."/>
            <person name="Cheng J.F."/>
            <person name="Han C."/>
            <person name="Tapia R."/>
            <person name="Goodwin L.A."/>
            <person name="Pitluck S."/>
            <person name="Liolios K."/>
            <person name="Pagani I."/>
            <person name="Ivanova N."/>
            <person name="Mikhailova N."/>
            <person name="Pati A."/>
            <person name="Palaniappan K."/>
            <person name="Land M."/>
            <person name="Pan C."/>
            <person name="Rohde M."/>
            <person name="Pukall R."/>
            <person name="Goker M."/>
            <person name="Detter J.C."/>
            <person name="Woyke T."/>
            <person name="Bristow J."/>
            <person name="Eisen J.A."/>
            <person name="Markowitz V."/>
            <person name="Hugenholtz P."/>
            <person name="Kyrpides N.C."/>
            <person name="Klenk H.P."/>
            <person name="Mavromatis K."/>
        </authorList>
    </citation>
    <scope>NUCLEOTIDE SEQUENCE [LARGE SCALE GENOMIC DNA]</scope>
    <source>
        <strain evidence="9">ATCC 700253 / DSM 10332 / NAL</strain>
    </source>
</reference>
<dbReference type="PROSITE" id="PS50850">
    <property type="entry name" value="MFS"/>
    <property type="match status" value="1"/>
</dbReference>
<dbReference type="GO" id="GO:0005886">
    <property type="term" value="C:plasma membrane"/>
    <property type="evidence" value="ECO:0007669"/>
    <property type="project" value="UniProtKB-SubCell"/>
</dbReference>
<feature type="transmembrane region" description="Helical" evidence="6">
    <location>
        <begin position="274"/>
        <end position="292"/>
    </location>
</feature>
<protein>
    <submittedName>
        <fullName evidence="8">Major facilitator superfamily MFS_1</fullName>
    </submittedName>
</protein>
<dbReference type="InterPro" id="IPR020846">
    <property type="entry name" value="MFS_dom"/>
</dbReference>
<dbReference type="HOGENOM" id="CLU_040537_1_0_9"/>
<dbReference type="SUPFAM" id="SSF103473">
    <property type="entry name" value="MFS general substrate transporter"/>
    <property type="match status" value="1"/>
</dbReference>
<dbReference type="InterPro" id="IPR036259">
    <property type="entry name" value="MFS_trans_sf"/>
</dbReference>
<evidence type="ECO:0000313" key="9">
    <source>
        <dbReference type="Proteomes" id="UP000005439"/>
    </source>
</evidence>
<feature type="transmembrane region" description="Helical" evidence="6">
    <location>
        <begin position="105"/>
        <end position="123"/>
    </location>
</feature>
<gene>
    <name evidence="8" type="ordered locus">Sulac_1285</name>
</gene>
<dbReference type="EMBL" id="CP003179">
    <property type="protein sequence ID" value="AEW04782.1"/>
    <property type="molecule type" value="Genomic_DNA"/>
</dbReference>
<dbReference type="Gene3D" id="1.20.1250.20">
    <property type="entry name" value="MFS general substrate transporter like domains"/>
    <property type="match status" value="2"/>
</dbReference>
<feature type="transmembrane region" description="Helical" evidence="6">
    <location>
        <begin position="40"/>
        <end position="64"/>
    </location>
</feature>
<reference evidence="9" key="1">
    <citation type="submission" date="2011-12" db="EMBL/GenBank/DDBJ databases">
        <title>The complete genome of chromosome of Sulfobacillus acidophilus DSM 10332.</title>
        <authorList>
            <person name="Lucas S."/>
            <person name="Han J."/>
            <person name="Lapidus A."/>
            <person name="Bruce D."/>
            <person name="Goodwin L."/>
            <person name="Pitluck S."/>
            <person name="Peters L."/>
            <person name="Kyrpides N."/>
            <person name="Mavromatis K."/>
            <person name="Ivanova N."/>
            <person name="Mikhailova N."/>
            <person name="Chertkov O."/>
            <person name="Saunders E."/>
            <person name="Detter J.C."/>
            <person name="Tapia R."/>
            <person name="Han C."/>
            <person name="Land M."/>
            <person name="Hauser L."/>
            <person name="Markowitz V."/>
            <person name="Cheng J.-F."/>
            <person name="Hugenholtz P."/>
            <person name="Woyke T."/>
            <person name="Wu D."/>
            <person name="Pukall R."/>
            <person name="Gehrich-Schroeter G."/>
            <person name="Schneider S."/>
            <person name="Klenk H.-P."/>
            <person name="Eisen J.A."/>
        </authorList>
    </citation>
    <scope>NUCLEOTIDE SEQUENCE [LARGE SCALE GENOMIC DNA]</scope>
    <source>
        <strain evidence="9">ATCC 700253 / DSM 10332 / NAL</strain>
    </source>
</reference>
<dbReference type="AlphaFoldDB" id="G8TVT8"/>
<feature type="domain" description="Major facilitator superfamily (MFS) profile" evidence="7">
    <location>
        <begin position="1"/>
        <end position="386"/>
    </location>
</feature>
<dbReference type="KEGG" id="sap:Sulac_1285"/>
<feature type="transmembrane region" description="Helical" evidence="6">
    <location>
        <begin position="298"/>
        <end position="321"/>
    </location>
</feature>
<proteinExistence type="predicted"/>
<keyword evidence="2" id="KW-0813">Transport</keyword>
<feature type="transmembrane region" description="Helical" evidence="6">
    <location>
        <begin position="84"/>
        <end position="99"/>
    </location>
</feature>
<feature type="transmembrane region" description="Helical" evidence="6">
    <location>
        <begin position="242"/>
        <end position="262"/>
    </location>
</feature>
<dbReference type="InterPro" id="IPR011701">
    <property type="entry name" value="MFS"/>
</dbReference>
<dbReference type="Pfam" id="PF07690">
    <property type="entry name" value="MFS_1"/>
    <property type="match status" value="1"/>
</dbReference>
<sequence length="388" mass="40824">MKTEALSALPRPTVESPQGFWALTWVHLLNDGLANYLPGILPFLGAVLHLPLPSIAGLMSILLFGQMLQPVSGIVADRLGGRSLAIWGPVLTALAVVGVSVTRHYWMLAVLFLITGIGTTIFHPQALTMIRSVSQKGHGVTMSLFLIGGEVGRALGPVAAGWIVAREGLGSMWLMALPLALTWPWLARRLPRLEAKPRGPAVRWAQHLRPGIALIVFSGLRAAVIYGLSTFLPLLWRQTGGSLVVAASLVTTFIGIGVAGNLGAGAVADRYGKAVVLWGSTLLSVVLLIFLPMARGVWLWPLVAALGIALFASLPVTMILGQDIFYENPAMGSGVALGLGNGLGALLLPVLGAISAHVGILSGFWVLAGLMGLTLGAIPFMRAKPRPI</sequence>
<evidence type="ECO:0000256" key="3">
    <source>
        <dbReference type="ARBA" id="ARBA00022692"/>
    </source>
</evidence>
<evidence type="ECO:0000313" key="8">
    <source>
        <dbReference type="EMBL" id="AEW04782.1"/>
    </source>
</evidence>
<keyword evidence="3 6" id="KW-0812">Transmembrane</keyword>
<name>G8TVT8_SULAD</name>
<evidence type="ECO:0000256" key="5">
    <source>
        <dbReference type="ARBA" id="ARBA00023136"/>
    </source>
</evidence>
<keyword evidence="9" id="KW-1185">Reference proteome</keyword>
<dbReference type="Proteomes" id="UP000005439">
    <property type="component" value="Chromosome"/>
</dbReference>
<accession>G8TVT8</accession>
<dbReference type="PANTHER" id="PTHR43129">
    <property type="entry name" value="FOSMIDOMYCIN RESISTANCE PROTEIN"/>
    <property type="match status" value="1"/>
</dbReference>
<feature type="transmembrane region" description="Helical" evidence="6">
    <location>
        <begin position="171"/>
        <end position="190"/>
    </location>
</feature>
<feature type="transmembrane region" description="Helical" evidence="6">
    <location>
        <begin position="211"/>
        <end position="236"/>
    </location>
</feature>
<dbReference type="PATRIC" id="fig|679936.5.peg.1348"/>
<evidence type="ECO:0000259" key="7">
    <source>
        <dbReference type="PROSITE" id="PS50850"/>
    </source>
</evidence>
<evidence type="ECO:0000256" key="6">
    <source>
        <dbReference type="SAM" id="Phobius"/>
    </source>
</evidence>
<dbReference type="GO" id="GO:0022857">
    <property type="term" value="F:transmembrane transporter activity"/>
    <property type="evidence" value="ECO:0007669"/>
    <property type="project" value="InterPro"/>
</dbReference>
<organism evidence="8 9">
    <name type="scientific">Sulfobacillus acidophilus (strain ATCC 700253 / DSM 10332 / NAL)</name>
    <dbReference type="NCBI Taxonomy" id="679936"/>
    <lineage>
        <taxon>Bacteria</taxon>
        <taxon>Bacillati</taxon>
        <taxon>Bacillota</taxon>
        <taxon>Clostridia</taxon>
        <taxon>Eubacteriales</taxon>
        <taxon>Clostridiales Family XVII. Incertae Sedis</taxon>
        <taxon>Sulfobacillus</taxon>
    </lineage>
</organism>
<feature type="transmembrane region" description="Helical" evidence="6">
    <location>
        <begin position="333"/>
        <end position="354"/>
    </location>
</feature>
<comment type="subcellular location">
    <subcellularLocation>
        <location evidence="1">Cell membrane</location>
        <topology evidence="1">Multi-pass membrane protein</topology>
    </subcellularLocation>
</comment>
<evidence type="ECO:0000256" key="4">
    <source>
        <dbReference type="ARBA" id="ARBA00022989"/>
    </source>
</evidence>
<feature type="transmembrane region" description="Helical" evidence="6">
    <location>
        <begin position="360"/>
        <end position="381"/>
    </location>
</feature>
<evidence type="ECO:0000256" key="2">
    <source>
        <dbReference type="ARBA" id="ARBA00022448"/>
    </source>
</evidence>
<keyword evidence="5 6" id="KW-0472">Membrane</keyword>
<keyword evidence="4 6" id="KW-1133">Transmembrane helix</keyword>
<evidence type="ECO:0000256" key="1">
    <source>
        <dbReference type="ARBA" id="ARBA00004651"/>
    </source>
</evidence>
<dbReference type="PANTHER" id="PTHR43129:SF1">
    <property type="entry name" value="FOSMIDOMYCIN RESISTANCE PROTEIN"/>
    <property type="match status" value="1"/>
</dbReference>
<feature type="transmembrane region" description="Helical" evidence="6">
    <location>
        <begin position="144"/>
        <end position="165"/>
    </location>
</feature>